<gene>
    <name evidence="6" type="ORF">DUNSADRAFT_15793</name>
</gene>
<reference evidence="6" key="1">
    <citation type="submission" date="2017-08" db="EMBL/GenBank/DDBJ databases">
        <authorList>
            <person name="Polle J.E."/>
            <person name="Barry K."/>
            <person name="Cushman J."/>
            <person name="Schmutz J."/>
            <person name="Tran D."/>
            <person name="Hathwaick L.T."/>
            <person name="Yim W.C."/>
            <person name="Jenkins J."/>
            <person name="Mckie-Krisberg Z.M."/>
            <person name="Prochnik S."/>
            <person name="Lindquist E."/>
            <person name="Dockter R.B."/>
            <person name="Adam C."/>
            <person name="Molina H."/>
            <person name="Bunkerborg J."/>
            <person name="Jin E."/>
            <person name="Buchheim M."/>
            <person name="Magnuson J."/>
        </authorList>
    </citation>
    <scope>NUCLEOTIDE SEQUENCE</scope>
    <source>
        <strain evidence="6">CCAP 19/18</strain>
    </source>
</reference>
<comment type="similarity">
    <text evidence="1 4">Belongs to the diacylglycerol acyltransferase family.</text>
</comment>
<evidence type="ECO:0000313" key="6">
    <source>
        <dbReference type="EMBL" id="KAF5840698.1"/>
    </source>
</evidence>
<dbReference type="PANTHER" id="PTHR22753:SF14">
    <property type="entry name" value="MONOACYLGLYCEROL_DIACYLGLYCEROL O-ACYLTRANSFERASE"/>
    <property type="match status" value="1"/>
</dbReference>
<evidence type="ECO:0000256" key="5">
    <source>
        <dbReference type="SAM" id="MobiDB-lite"/>
    </source>
</evidence>
<organism evidence="6 7">
    <name type="scientific">Dunaliella salina</name>
    <name type="common">Green alga</name>
    <name type="synonym">Protococcus salinus</name>
    <dbReference type="NCBI Taxonomy" id="3046"/>
    <lineage>
        <taxon>Eukaryota</taxon>
        <taxon>Viridiplantae</taxon>
        <taxon>Chlorophyta</taxon>
        <taxon>core chlorophytes</taxon>
        <taxon>Chlorophyceae</taxon>
        <taxon>CS clade</taxon>
        <taxon>Chlamydomonadales</taxon>
        <taxon>Dunaliellaceae</taxon>
        <taxon>Dunaliella</taxon>
    </lineage>
</organism>
<feature type="compositionally biased region" description="Basic and acidic residues" evidence="5">
    <location>
        <begin position="70"/>
        <end position="87"/>
    </location>
</feature>
<name>A0ABQ7H1H1_DUNSA</name>
<dbReference type="Pfam" id="PF03982">
    <property type="entry name" value="DAGAT"/>
    <property type="match status" value="1"/>
</dbReference>
<dbReference type="EMBL" id="MU069505">
    <property type="protein sequence ID" value="KAF5840698.1"/>
    <property type="molecule type" value="Genomic_DNA"/>
</dbReference>
<keyword evidence="2 4" id="KW-0808">Transferase</keyword>
<comment type="caution">
    <text evidence="6">The sequence shown here is derived from an EMBL/GenBank/DDBJ whole genome shotgun (WGS) entry which is preliminary data.</text>
</comment>
<evidence type="ECO:0000256" key="4">
    <source>
        <dbReference type="RuleBase" id="RU367023"/>
    </source>
</evidence>
<comment type="subcellular location">
    <subcellularLocation>
        <location evidence="4">Endoplasmic reticulum membrane</location>
        <topology evidence="4">Multi-pass membrane protein</topology>
    </subcellularLocation>
</comment>
<evidence type="ECO:0000256" key="2">
    <source>
        <dbReference type="ARBA" id="ARBA00022679"/>
    </source>
</evidence>
<keyword evidence="3" id="KW-0012">Acyltransferase</keyword>
<dbReference type="PANTHER" id="PTHR22753">
    <property type="entry name" value="TRANSMEMBRANE PROTEIN 68"/>
    <property type="match status" value="1"/>
</dbReference>
<evidence type="ECO:0000256" key="1">
    <source>
        <dbReference type="ARBA" id="ARBA00005420"/>
    </source>
</evidence>
<accession>A0ABQ7H1H1</accession>
<feature type="region of interest" description="Disordered" evidence="5">
    <location>
        <begin position="52"/>
        <end position="93"/>
    </location>
</feature>
<keyword evidence="4" id="KW-0256">Endoplasmic reticulum</keyword>
<proteinExistence type="inferred from homology"/>
<evidence type="ECO:0000313" key="7">
    <source>
        <dbReference type="Proteomes" id="UP000815325"/>
    </source>
</evidence>
<keyword evidence="7" id="KW-1185">Reference proteome</keyword>
<protein>
    <recommendedName>
        <fullName evidence="4">Acyltransferase</fullName>
        <ecNumber evidence="4">2.3.1.-</ecNumber>
    </recommendedName>
</protein>
<sequence length="314" mass="36166">MHGAADGDESQETRFVGNHQLYALDMNIMVEEVALKQNRLLRGLAHPILFKREEEKPPSSDNGAETPYDPLRELEQRDKERQKRKEEEERDGDNTFKALRRTFSTFGAVPVSPTSFYKLLSCGEAVLLYPGGVREGLKRRHEKYELFWPTQSEFIRMAARFEAIVIPVSSIGAEDSLIMLQDTNELRENPFLGQQGLQLEKIIPRARKYETDGVDESFVPPLVAPSVPGRLYFRFGKPIRLTKDLKDNREAADKEYANVKAAVDDNITWLVRKREQDPYREFLPRMLYENNPLGSGKQAPTFKLKKEFPTYDLP</sequence>
<dbReference type="InterPro" id="IPR007130">
    <property type="entry name" value="DAGAT"/>
</dbReference>
<dbReference type="EC" id="2.3.1.-" evidence="4"/>
<dbReference type="Proteomes" id="UP000815325">
    <property type="component" value="Unassembled WGS sequence"/>
</dbReference>
<evidence type="ECO:0000256" key="3">
    <source>
        <dbReference type="ARBA" id="ARBA00023315"/>
    </source>
</evidence>